<dbReference type="GO" id="GO:0004386">
    <property type="term" value="F:helicase activity"/>
    <property type="evidence" value="ECO:0007669"/>
    <property type="project" value="UniProtKB-KW"/>
</dbReference>
<sequence length="592" mass="64137">MSWTIRSELTGNPDIIRLSASMLDRREGDCREFVAVKARPEVRRRAYERRRYAPYDAFPLGLVMAALDAVEFEEADVDAAVAQALAENRSPVHPGAARWIRHACRTYVETSESLAAELARDGVDLRPERSPRIVQITSPTELRAMTAWGRWYGSPDGHVVEFRRMRTRRPVGAPDGAATVAMAYVAATGGQAVNPRDVYREIPVPVRHESPRAGRVRVVEMGLTDGGAKLLVDLAPEEIKRSYLATVRPVAAGLLAGAGRAPGHDCAECKLRDSCDDLPHLPGLLGLPDRGTHRRTWSMTTARRYQICPAQAQMHELWLPWDDSGNQATRRGLAVHQWLEAAHGRLPARPCSVGDLPPHDAPDLGLAAPLVSRADYREARPYLLRHVEVCPLHGPGLVTDVRPEPKTAVYDPSADVVVLAHPDLLRRVDGRLVYREQKSVAASRGITADNAFDLVPQLALAVCLVADGAFGPGAGLVELEQLSPEQAEVITLDAGDPGVVGAARAVVSRLAAEWHHDTAFAPKPGPWCRICPVSRWCDSADDSGDSPHIVVDGLVIDSRTGEIVKAAPAGGGRASAIVASLTETPEDDIPPF</sequence>
<keyword evidence="3" id="KW-0234">DNA repair</keyword>
<dbReference type="OrthoDB" id="3588062at2"/>
<dbReference type="GO" id="GO:0006281">
    <property type="term" value="P:DNA repair"/>
    <property type="evidence" value="ECO:0007669"/>
    <property type="project" value="UniProtKB-KW"/>
</dbReference>
<dbReference type="InterPro" id="IPR038726">
    <property type="entry name" value="PDDEXK_AddAB-type"/>
</dbReference>
<keyword evidence="2" id="KW-0547">Nucleotide-binding</keyword>
<evidence type="ECO:0000256" key="3">
    <source>
        <dbReference type="ARBA" id="ARBA00023204"/>
    </source>
</evidence>
<evidence type="ECO:0000256" key="1">
    <source>
        <dbReference type="ARBA" id="ARBA00022763"/>
    </source>
</evidence>
<feature type="domain" description="PD-(D/E)XK endonuclease-like" evidence="4">
    <location>
        <begin position="296"/>
        <end position="538"/>
    </location>
</feature>
<dbReference type="EMBL" id="FNCN01000003">
    <property type="protein sequence ID" value="SDG27623.1"/>
    <property type="molecule type" value="Genomic_DNA"/>
</dbReference>
<organism evidence="5 6">
    <name type="scientific">Sinosporangium album</name>
    <dbReference type="NCBI Taxonomy" id="504805"/>
    <lineage>
        <taxon>Bacteria</taxon>
        <taxon>Bacillati</taxon>
        <taxon>Actinomycetota</taxon>
        <taxon>Actinomycetes</taxon>
        <taxon>Streptosporangiales</taxon>
        <taxon>Streptosporangiaceae</taxon>
        <taxon>Sinosporangium</taxon>
    </lineage>
</organism>
<evidence type="ECO:0000259" key="4">
    <source>
        <dbReference type="Pfam" id="PF12705"/>
    </source>
</evidence>
<keyword evidence="2" id="KW-0347">Helicase</keyword>
<accession>A0A1G7SX38</accession>
<keyword evidence="6" id="KW-1185">Reference proteome</keyword>
<keyword evidence="2" id="KW-0378">Hydrolase</keyword>
<evidence type="ECO:0000256" key="2">
    <source>
        <dbReference type="ARBA" id="ARBA00022806"/>
    </source>
</evidence>
<dbReference type="Pfam" id="PF12705">
    <property type="entry name" value="PDDEXK_1"/>
    <property type="match status" value="1"/>
</dbReference>
<reference evidence="5 6" key="1">
    <citation type="submission" date="2016-10" db="EMBL/GenBank/DDBJ databases">
        <authorList>
            <person name="de Groot N.N."/>
        </authorList>
    </citation>
    <scope>NUCLEOTIDE SEQUENCE [LARGE SCALE GENOMIC DNA]</scope>
    <source>
        <strain evidence="5 6">CPCC 201354</strain>
    </source>
</reference>
<dbReference type="Proteomes" id="UP000198923">
    <property type="component" value="Unassembled WGS sequence"/>
</dbReference>
<dbReference type="STRING" id="504805.SAMN05421505_1035"/>
<evidence type="ECO:0000313" key="5">
    <source>
        <dbReference type="EMBL" id="SDG27623.1"/>
    </source>
</evidence>
<proteinExistence type="predicted"/>
<keyword evidence="1" id="KW-0227">DNA damage</keyword>
<gene>
    <name evidence="5" type="ORF">SAMN05421505_1035</name>
</gene>
<name>A0A1G7SX38_9ACTN</name>
<protein>
    <submittedName>
        <fullName evidence="5">PD-(D/E)XK nuclease superfamily protein</fullName>
    </submittedName>
</protein>
<dbReference type="AlphaFoldDB" id="A0A1G7SX38"/>
<evidence type="ECO:0000313" key="6">
    <source>
        <dbReference type="Proteomes" id="UP000198923"/>
    </source>
</evidence>
<keyword evidence="2" id="KW-0067">ATP-binding</keyword>
<dbReference type="RefSeq" id="WP_093168207.1">
    <property type="nucleotide sequence ID" value="NZ_FNCN01000003.1"/>
</dbReference>